<accession>S7NMF0</accession>
<feature type="region of interest" description="Disordered" evidence="4">
    <location>
        <begin position="334"/>
        <end position="440"/>
    </location>
</feature>
<evidence type="ECO:0000313" key="5">
    <source>
        <dbReference type="EMBL" id="EPQ17625.1"/>
    </source>
</evidence>
<dbReference type="GO" id="GO:0030175">
    <property type="term" value="C:filopodium"/>
    <property type="evidence" value="ECO:0007669"/>
    <property type="project" value="UniProtKB-SubCell"/>
</dbReference>
<feature type="region of interest" description="Disordered" evidence="4">
    <location>
        <begin position="285"/>
        <end position="315"/>
    </location>
</feature>
<reference evidence="5 6" key="1">
    <citation type="journal article" date="2013" name="Nat. Commun.">
        <title>Genome analysis reveals insights into physiology and longevity of the Brandt's bat Myotis brandtii.</title>
        <authorList>
            <person name="Seim I."/>
            <person name="Fang X."/>
            <person name="Xiong Z."/>
            <person name="Lobanov A.V."/>
            <person name="Huang Z."/>
            <person name="Ma S."/>
            <person name="Feng Y."/>
            <person name="Turanov A.A."/>
            <person name="Zhu Y."/>
            <person name="Lenz T.L."/>
            <person name="Gerashchenko M.V."/>
            <person name="Fan D."/>
            <person name="Hee Yim S."/>
            <person name="Yao X."/>
            <person name="Jordan D."/>
            <person name="Xiong Y."/>
            <person name="Ma Y."/>
            <person name="Lyapunov A.N."/>
            <person name="Chen G."/>
            <person name="Kulakova O.I."/>
            <person name="Sun Y."/>
            <person name="Lee S.G."/>
            <person name="Bronson R.T."/>
            <person name="Moskalev A.A."/>
            <person name="Sunyaev S.R."/>
            <person name="Zhang G."/>
            <person name="Krogh A."/>
            <person name="Wang J."/>
            <person name="Gladyshev V.N."/>
        </authorList>
    </citation>
    <scope>NUCLEOTIDE SEQUENCE [LARGE SCALE GENOMIC DNA]</scope>
</reference>
<proteinExistence type="inferred from homology"/>
<dbReference type="eggNOG" id="KOG3117">
    <property type="taxonomic scope" value="Eukaryota"/>
</dbReference>
<comment type="subcellular location">
    <subcellularLocation>
        <location evidence="1">Cell projection</location>
        <location evidence="1">Filopodium</location>
    </subcellularLocation>
    <subcellularLocation>
        <location evidence="2">Nucleus</location>
        <location evidence="2">Nucleolus</location>
    </subcellularLocation>
</comment>
<sequence>MAAPVPTEVLESDLPRAVALLKNLQEQVMAVTAQIQALTKKVQARAYPTEKGLSLLEVKDQLLLMYLMDLSHLILDKASGGSLQGHAAVLRLVEIRTVLEKIRPLDQKLKYQIDKLVKTAVTGSLSENDPLRFKPHPSNMMSKLSSEDEEDEAEEGQSGAAGKKSANGAVKKYVPPRLVPVHYDETEAEREKKRLERAKRRALSSSVIRELKEQYSDAPEEIRDARHPHVTRQSQEDQHRINYEESMMVRLSVSKREKGRRKRANVMSSQLHSLTHFSDISALTGETPHLDEDQNPIKKRKKIPKKGRKKKGFRRRRAICKTANKMAAYLHTAGRVGHRELPSRPPWATPGAAGKPGLRQGGPLGPRRPPCLRPVIVIRKPGLRQGGPRDPGASRPGLQAKQRSSYEEEGGGRKELQEQLWPETEDSSRSEEQRLAPAKD</sequence>
<dbReference type="GO" id="GO:0032040">
    <property type="term" value="C:small-subunit processome"/>
    <property type="evidence" value="ECO:0007669"/>
    <property type="project" value="TreeGrafter"/>
</dbReference>
<protein>
    <submittedName>
        <fullName evidence="5">Neuroguidin</fullName>
    </submittedName>
</protein>
<dbReference type="EMBL" id="KE164377">
    <property type="protein sequence ID" value="EPQ17625.1"/>
    <property type="molecule type" value="Genomic_DNA"/>
</dbReference>
<feature type="compositionally biased region" description="Basic and acidic residues" evidence="4">
    <location>
        <begin position="404"/>
        <end position="417"/>
    </location>
</feature>
<feature type="region of interest" description="Disordered" evidence="4">
    <location>
        <begin position="126"/>
        <end position="173"/>
    </location>
</feature>
<feature type="compositionally biased region" description="Basic and acidic residues" evidence="4">
    <location>
        <begin position="426"/>
        <end position="440"/>
    </location>
</feature>
<evidence type="ECO:0000313" key="6">
    <source>
        <dbReference type="Proteomes" id="UP000052978"/>
    </source>
</evidence>
<dbReference type="InterPro" id="IPR007146">
    <property type="entry name" value="Sas10/Utp3/C1D"/>
</dbReference>
<dbReference type="PANTHER" id="PTHR13237">
    <property type="entry name" value="SOMETHING ABOUT SILENCING PROTEIN 10-RELATED"/>
    <property type="match status" value="1"/>
</dbReference>
<gene>
    <name evidence="5" type="ORF">D623_10009422</name>
</gene>
<evidence type="ECO:0000256" key="3">
    <source>
        <dbReference type="ARBA" id="ARBA00010979"/>
    </source>
</evidence>
<evidence type="ECO:0000256" key="4">
    <source>
        <dbReference type="SAM" id="MobiDB-lite"/>
    </source>
</evidence>
<dbReference type="GO" id="GO:0000462">
    <property type="term" value="P:maturation of SSU-rRNA from tricistronic rRNA transcript (SSU-rRNA, 5.8S rRNA, LSU-rRNA)"/>
    <property type="evidence" value="ECO:0007669"/>
    <property type="project" value="TreeGrafter"/>
</dbReference>
<evidence type="ECO:0000256" key="1">
    <source>
        <dbReference type="ARBA" id="ARBA00004486"/>
    </source>
</evidence>
<feature type="compositionally biased region" description="Low complexity" evidence="4">
    <location>
        <begin position="156"/>
        <end position="172"/>
    </location>
</feature>
<dbReference type="Pfam" id="PF04000">
    <property type="entry name" value="Sas10_Utp3"/>
    <property type="match status" value="1"/>
</dbReference>
<dbReference type="Proteomes" id="UP000052978">
    <property type="component" value="Unassembled WGS sequence"/>
</dbReference>
<organism evidence="5 6">
    <name type="scientific">Myotis brandtii</name>
    <name type="common">Brandt's bat</name>
    <dbReference type="NCBI Taxonomy" id="109478"/>
    <lineage>
        <taxon>Eukaryota</taxon>
        <taxon>Metazoa</taxon>
        <taxon>Chordata</taxon>
        <taxon>Craniata</taxon>
        <taxon>Vertebrata</taxon>
        <taxon>Euteleostomi</taxon>
        <taxon>Mammalia</taxon>
        <taxon>Eutheria</taxon>
        <taxon>Laurasiatheria</taxon>
        <taxon>Chiroptera</taxon>
        <taxon>Yangochiroptera</taxon>
        <taxon>Vespertilionidae</taxon>
        <taxon>Myotis</taxon>
    </lineage>
</organism>
<dbReference type="PANTHER" id="PTHR13237:SF9">
    <property type="entry name" value="NEUROGUIDIN"/>
    <property type="match status" value="1"/>
</dbReference>
<evidence type="ECO:0000256" key="2">
    <source>
        <dbReference type="ARBA" id="ARBA00004604"/>
    </source>
</evidence>
<dbReference type="AlphaFoldDB" id="S7NMF0"/>
<comment type="similarity">
    <text evidence="3">Belongs to the SAS10 family.</text>
</comment>
<name>S7NMF0_MYOBR</name>
<keyword evidence="6" id="KW-1185">Reference proteome</keyword>
<feature type="compositionally biased region" description="Basic residues" evidence="4">
    <location>
        <begin position="297"/>
        <end position="315"/>
    </location>
</feature>